<organism evidence="7 8">
    <name type="scientific">Cellvibrio japonicus (strain Ueda107)</name>
    <name type="common">Pseudomonas fluorescens subsp. cellulosa</name>
    <dbReference type="NCBI Taxonomy" id="498211"/>
    <lineage>
        <taxon>Bacteria</taxon>
        <taxon>Pseudomonadati</taxon>
        <taxon>Pseudomonadota</taxon>
        <taxon>Gammaproteobacteria</taxon>
        <taxon>Cellvibrionales</taxon>
        <taxon>Cellvibrionaceae</taxon>
        <taxon>Cellvibrio</taxon>
    </lineage>
</organism>
<dbReference type="SUPFAM" id="SSF55486">
    <property type="entry name" value="Metalloproteases ('zincins'), catalytic domain"/>
    <property type="match status" value="1"/>
</dbReference>
<gene>
    <name evidence="7" type="primary">cbp6B</name>
    <name evidence="7" type="ordered locus">CJA_0276</name>
</gene>
<reference evidence="7 8" key="1">
    <citation type="journal article" date="2008" name="J. Bacteriol.">
        <title>Insights into plant cell wall degradation from the genome sequence of the soil bacterium Cellvibrio japonicus.</title>
        <authorList>
            <person name="Deboy R.T."/>
            <person name="Mongodin E.F."/>
            <person name="Fouts D.E."/>
            <person name="Tailford L.E."/>
            <person name="Khouri H."/>
            <person name="Emerson J.B."/>
            <person name="Mohamoud Y."/>
            <person name="Watkins K."/>
            <person name="Henrissat B."/>
            <person name="Gilbert H.J."/>
            <person name="Nelson K.E."/>
        </authorList>
    </citation>
    <scope>NUCLEOTIDE SEQUENCE [LARGE SCALE GENOMIC DNA]</scope>
    <source>
        <strain evidence="7 8">Ueda107</strain>
    </source>
</reference>
<keyword evidence="2 4" id="KW-0732">Signal</keyword>
<dbReference type="Proteomes" id="UP000001036">
    <property type="component" value="Chromosome"/>
</dbReference>
<dbReference type="SUPFAM" id="SSF49695">
    <property type="entry name" value="gamma-Crystallin-like"/>
    <property type="match status" value="1"/>
</dbReference>
<keyword evidence="8" id="KW-1185">Reference proteome</keyword>
<accession>B3PH79</accession>
<dbReference type="AlphaFoldDB" id="B3PH79"/>
<dbReference type="SMART" id="SM00606">
    <property type="entry name" value="CBD_IV"/>
    <property type="match status" value="1"/>
</dbReference>
<dbReference type="SUPFAM" id="SSF49785">
    <property type="entry name" value="Galactose-binding domain-like"/>
    <property type="match status" value="1"/>
</dbReference>
<protein>
    <submittedName>
        <fullName evidence="7">Carbohydrate binding protein, putative, cbp6B</fullName>
    </submittedName>
</protein>
<proteinExistence type="inferred from homology"/>
<dbReference type="CAZy" id="CBM6">
    <property type="family name" value="Carbohydrate-Binding Module Family 6"/>
</dbReference>
<evidence type="ECO:0000259" key="6">
    <source>
        <dbReference type="PROSITE" id="PS51175"/>
    </source>
</evidence>
<dbReference type="PROSITE" id="PS51175">
    <property type="entry name" value="CBM6"/>
    <property type="match status" value="1"/>
</dbReference>
<feature type="domain" description="CBM6" evidence="6">
    <location>
        <begin position="329"/>
        <end position="451"/>
    </location>
</feature>
<comment type="similarity">
    <text evidence="1">Belongs to the beta/gamma-crystallin family.</text>
</comment>
<dbReference type="Pfam" id="PF13688">
    <property type="entry name" value="Reprolysin_5"/>
    <property type="match status" value="1"/>
</dbReference>
<evidence type="ECO:0000256" key="3">
    <source>
        <dbReference type="ARBA" id="ARBA00022737"/>
    </source>
</evidence>
<feature type="domain" description="Beta/gamma crystallin 'Greek key'" evidence="5">
    <location>
        <begin position="236"/>
        <end position="280"/>
    </location>
</feature>
<dbReference type="InterPro" id="IPR008979">
    <property type="entry name" value="Galactose-bd-like_sf"/>
</dbReference>
<dbReference type="SMART" id="SM00247">
    <property type="entry name" value="XTALbg"/>
    <property type="match status" value="1"/>
</dbReference>
<dbReference type="PROSITE" id="PS50915">
    <property type="entry name" value="CRYSTALLIN_BETA_GAMMA"/>
    <property type="match status" value="1"/>
</dbReference>
<dbReference type="InterPro" id="IPR006584">
    <property type="entry name" value="Cellulose-bd_IV"/>
</dbReference>
<evidence type="ECO:0000313" key="7">
    <source>
        <dbReference type="EMBL" id="ACE85527.1"/>
    </source>
</evidence>
<dbReference type="InterPro" id="IPR005084">
    <property type="entry name" value="CBM6"/>
</dbReference>
<feature type="signal peptide" evidence="4">
    <location>
        <begin position="1"/>
        <end position="17"/>
    </location>
</feature>
<dbReference type="HOGENOM" id="CLU_605056_0_0_6"/>
<dbReference type="InterPro" id="IPR001064">
    <property type="entry name" value="Beta/gamma_crystallin"/>
</dbReference>
<evidence type="ECO:0000256" key="4">
    <source>
        <dbReference type="SAM" id="SignalP"/>
    </source>
</evidence>
<dbReference type="eggNOG" id="COG3291">
    <property type="taxonomic scope" value="Bacteria"/>
</dbReference>
<feature type="chain" id="PRO_5002794094" evidence="4">
    <location>
        <begin position="18"/>
        <end position="452"/>
    </location>
</feature>
<dbReference type="GO" id="GO:0008237">
    <property type="term" value="F:metallopeptidase activity"/>
    <property type="evidence" value="ECO:0007669"/>
    <property type="project" value="InterPro"/>
</dbReference>
<evidence type="ECO:0000259" key="5">
    <source>
        <dbReference type="PROSITE" id="PS50915"/>
    </source>
</evidence>
<dbReference type="KEGG" id="cja:CJA_0276"/>
<dbReference type="Pfam" id="PF03422">
    <property type="entry name" value="CBM_6"/>
    <property type="match status" value="1"/>
</dbReference>
<dbReference type="Gene3D" id="2.60.120.260">
    <property type="entry name" value="Galactose-binding domain-like"/>
    <property type="match status" value="1"/>
</dbReference>
<evidence type="ECO:0000256" key="1">
    <source>
        <dbReference type="ARBA" id="ARBA00009646"/>
    </source>
</evidence>
<sequence length="452" mass="48344">MFTVATVSALAAGNVQAATVDLLVLYDTYSKNYFGGDPQTAMNNWVNQMNAAYRDSQIDVQLRLVGVRENNLAGADMGAVLGNLRVNANAIALRDQLGADFVSQLHERGACGVGYVAVDRNWAWNVTGPGCGPMVMAHELGHNMGLNHSRKQGDTSGARFRYGVGYGVQNVFVDIMAYEGVFNTTRVNRFSNPNLTCRGLPCGLPVGHAEEAYAALAIHNVRDEIAAFRPTAGSSGPVQVSQHCNYEGYTVGLPVGQYTLSQLQARGILNDDVSSVRVQSGYSVTLYQHDNFTGNSLVRTSNDSCLVSAGFNDAASSIIVSTTGSSFNLLIQAENYFSSNGVQLENTTDTGGGQNVGWIDTNDWMAYSGITIPTSGTYTVEYRVASQSGGGRLSLDLNGGSIVLGELAVPSTGGWQNWTTISHTVNINAGTYNLGVFAKAGGWNLNWIRIRR</sequence>
<dbReference type="OrthoDB" id="7053703at2"/>
<dbReference type="Gene3D" id="3.40.390.10">
    <property type="entry name" value="Collagenase (Catalytic Domain)"/>
    <property type="match status" value="1"/>
</dbReference>
<dbReference type="STRING" id="498211.CJA_0276"/>
<name>B3PH79_CELJU</name>
<dbReference type="Gene3D" id="2.60.20.10">
    <property type="entry name" value="Crystallins"/>
    <property type="match status" value="1"/>
</dbReference>
<dbReference type="CDD" id="cd04080">
    <property type="entry name" value="CBM6_cellulase-like"/>
    <property type="match status" value="1"/>
</dbReference>
<dbReference type="InterPro" id="IPR011024">
    <property type="entry name" value="G_crystallin-like"/>
</dbReference>
<keyword evidence="3" id="KW-0677">Repeat</keyword>
<dbReference type="GO" id="GO:0030246">
    <property type="term" value="F:carbohydrate binding"/>
    <property type="evidence" value="ECO:0007669"/>
    <property type="project" value="InterPro"/>
</dbReference>
<dbReference type="InterPro" id="IPR024079">
    <property type="entry name" value="MetalloPept_cat_dom_sf"/>
</dbReference>
<evidence type="ECO:0000256" key="2">
    <source>
        <dbReference type="ARBA" id="ARBA00022729"/>
    </source>
</evidence>
<evidence type="ECO:0000313" key="8">
    <source>
        <dbReference type="Proteomes" id="UP000001036"/>
    </source>
</evidence>
<dbReference type="EMBL" id="CP000934">
    <property type="protein sequence ID" value="ACE85527.1"/>
    <property type="molecule type" value="Genomic_DNA"/>
</dbReference>
<dbReference type="eggNOG" id="COG2273">
    <property type="taxonomic scope" value="Bacteria"/>
</dbReference>